<dbReference type="Pfam" id="PF00093">
    <property type="entry name" value="VWC"/>
    <property type="match status" value="1"/>
</dbReference>
<dbReference type="InterPro" id="IPR053066">
    <property type="entry name" value="ADGR_G7"/>
</dbReference>
<protein>
    <submittedName>
        <fullName evidence="9">Adhesion G-protein coupled receptor G6</fullName>
    </submittedName>
</protein>
<keyword evidence="6" id="KW-0732">Signal</keyword>
<dbReference type="GO" id="GO:0007166">
    <property type="term" value="P:cell surface receptor signaling pathway"/>
    <property type="evidence" value="ECO:0007669"/>
    <property type="project" value="InterPro"/>
</dbReference>
<feature type="transmembrane region" description="Helical" evidence="5">
    <location>
        <begin position="727"/>
        <end position="749"/>
    </location>
</feature>
<dbReference type="PROSITE" id="PS50261">
    <property type="entry name" value="G_PROTEIN_RECEP_F2_4"/>
    <property type="match status" value="1"/>
</dbReference>
<gene>
    <name evidence="9" type="ORF">HOLleu_39089</name>
</gene>
<evidence type="ECO:0000256" key="6">
    <source>
        <dbReference type="SAM" id="SignalP"/>
    </source>
</evidence>
<dbReference type="PANTHER" id="PTHR47767:SF1">
    <property type="entry name" value="ADHESION G PROTEIN-COUPLED RECEPTOR G7"/>
    <property type="match status" value="1"/>
</dbReference>
<reference evidence="9" key="1">
    <citation type="submission" date="2021-10" db="EMBL/GenBank/DDBJ databases">
        <title>Tropical sea cucumber genome reveals ecological adaptation and Cuvierian tubules defense mechanism.</title>
        <authorList>
            <person name="Chen T."/>
        </authorList>
    </citation>
    <scope>NUCLEOTIDE SEQUENCE</scope>
    <source>
        <strain evidence="9">Nanhai2018</strain>
        <tissue evidence="9">Muscle</tissue>
    </source>
</reference>
<organism evidence="9 10">
    <name type="scientific">Holothuria leucospilota</name>
    <name type="common">Black long sea cucumber</name>
    <name type="synonym">Mertensiothuria leucospilota</name>
    <dbReference type="NCBI Taxonomy" id="206669"/>
    <lineage>
        <taxon>Eukaryota</taxon>
        <taxon>Metazoa</taxon>
        <taxon>Echinodermata</taxon>
        <taxon>Eleutherozoa</taxon>
        <taxon>Echinozoa</taxon>
        <taxon>Holothuroidea</taxon>
        <taxon>Aspidochirotacea</taxon>
        <taxon>Aspidochirotida</taxon>
        <taxon>Holothuriidae</taxon>
        <taxon>Holothuria</taxon>
    </lineage>
</organism>
<feature type="domain" description="VWFC" evidence="7">
    <location>
        <begin position="51"/>
        <end position="111"/>
    </location>
</feature>
<dbReference type="OrthoDB" id="10037534at2759"/>
<feature type="signal peptide" evidence="6">
    <location>
        <begin position="1"/>
        <end position="25"/>
    </location>
</feature>
<accession>A0A9Q0YKC1</accession>
<sequence length="789" mass="88471">MEKGGWSVFLMLSVVLITSPSFVHVQEDDSIPDSESFFGYYDYSFDVLDRIPCVFRGSILNHEESITVDSCTACTCKNGTITCIVQSCPPYAGCPATEIIVVPEECCPLCQNEIYVKATQVFVNCEFHVIEGGSRNILFDLNMIIDRKLSSRKVQGENLWKLGGWMSTNEDGSGAKYLHKENLFNSNEASKRWLKSTYPPWKWSSLQYFVDSRDESCAACKFFCVEFGKGDNPRPMYNISLTFQAHNNETNRLIDCVPLGICKTSCMEESVDTFAGTLTFPSTEVNSEATSKEFCLSPDYRPRGSRKCESDLMDAGWEKPIVMNCFKTSATLKENNHVFVQQFFKRFEADDVSSSNVTYIAHDLTDITTPGELRQEDIDDVAIVLEKVINVNSTLPTVTGNVVRTIDNVITTTSINEEDTLTSKTSASFLRSLEKQLDTVKRSGSNLSVNTPNINFEVVQIQNLDQATTFAYLQERNSNISKTILNADPAFLKQHRIQLYIELPSIITHLSQDCLLSKNYSQLSFPVAFTVHRKGALFNDPHLTKSNLKRNTWIISVSTLCEIPDIPNGSFVYMQFSPLSVTNLMTSGTTTVKRSLNLKHNLEKDGTCVFWDYDLYGRGIGGWSSKGCFKSSTKDSKLYECFCNHLPKFANFAVLIDVKGSNNSLPLYILTVVGCVISIVSLLITIAFYLSIKKLRTSQPKRIHLNLCISLLGLYSSFLIGIKWTDPSIACIIFGGLIHFFCLSSMAWMSIEATKLYLLLVKVINTHVTYFLAKAAVISWGVFHLSLLP</sequence>
<comment type="caution">
    <text evidence="9">The sequence shown here is derived from an EMBL/GenBank/DDBJ whole genome shotgun (WGS) entry which is preliminary data.</text>
</comment>
<dbReference type="PROSITE" id="PS50184">
    <property type="entry name" value="VWFC_2"/>
    <property type="match status" value="1"/>
</dbReference>
<dbReference type="SMART" id="SM00214">
    <property type="entry name" value="VWC"/>
    <property type="match status" value="1"/>
</dbReference>
<proteinExistence type="predicted"/>
<evidence type="ECO:0000256" key="1">
    <source>
        <dbReference type="ARBA" id="ARBA00004141"/>
    </source>
</evidence>
<keyword evidence="2 5" id="KW-0812">Transmembrane</keyword>
<feature type="transmembrane region" description="Helical" evidence="5">
    <location>
        <begin position="667"/>
        <end position="691"/>
    </location>
</feature>
<dbReference type="GO" id="GO:0004930">
    <property type="term" value="F:G protein-coupled receptor activity"/>
    <property type="evidence" value="ECO:0007669"/>
    <property type="project" value="InterPro"/>
</dbReference>
<evidence type="ECO:0000256" key="4">
    <source>
        <dbReference type="ARBA" id="ARBA00023136"/>
    </source>
</evidence>
<evidence type="ECO:0000256" key="5">
    <source>
        <dbReference type="SAM" id="Phobius"/>
    </source>
</evidence>
<dbReference type="SUPFAM" id="SSF57603">
    <property type="entry name" value="FnI-like domain"/>
    <property type="match status" value="1"/>
</dbReference>
<dbReference type="SUPFAM" id="SSF81321">
    <property type="entry name" value="Family A G protein-coupled receptor-like"/>
    <property type="match status" value="1"/>
</dbReference>
<feature type="transmembrane region" description="Helical" evidence="5">
    <location>
        <begin position="756"/>
        <end position="783"/>
    </location>
</feature>
<evidence type="ECO:0000259" key="8">
    <source>
        <dbReference type="PROSITE" id="PS50261"/>
    </source>
</evidence>
<dbReference type="InterPro" id="IPR046338">
    <property type="entry name" value="GAIN_dom_sf"/>
</dbReference>
<dbReference type="InterPro" id="IPR000203">
    <property type="entry name" value="GPS"/>
</dbReference>
<comment type="subcellular location">
    <subcellularLocation>
        <location evidence="1">Membrane</location>
        <topology evidence="1">Multi-pass membrane protein</topology>
    </subcellularLocation>
</comment>
<evidence type="ECO:0000256" key="3">
    <source>
        <dbReference type="ARBA" id="ARBA00022989"/>
    </source>
</evidence>
<dbReference type="Gene3D" id="1.20.1070.10">
    <property type="entry name" value="Rhodopsin 7-helix transmembrane proteins"/>
    <property type="match status" value="1"/>
</dbReference>
<dbReference type="EMBL" id="JAIZAY010000021">
    <property type="protein sequence ID" value="KAJ8021792.1"/>
    <property type="molecule type" value="Genomic_DNA"/>
</dbReference>
<keyword evidence="3 5" id="KW-1133">Transmembrane helix</keyword>
<dbReference type="Pfam" id="PF01825">
    <property type="entry name" value="GPS"/>
    <property type="match status" value="1"/>
</dbReference>
<dbReference type="GO" id="GO:0016020">
    <property type="term" value="C:membrane"/>
    <property type="evidence" value="ECO:0007669"/>
    <property type="project" value="UniProtKB-SubCell"/>
</dbReference>
<dbReference type="Gene3D" id="2.60.220.50">
    <property type="match status" value="1"/>
</dbReference>
<feature type="chain" id="PRO_5040333305" evidence="6">
    <location>
        <begin position="26"/>
        <end position="789"/>
    </location>
</feature>
<keyword evidence="9" id="KW-0675">Receptor</keyword>
<dbReference type="Proteomes" id="UP001152320">
    <property type="component" value="Chromosome 21"/>
</dbReference>
<keyword evidence="10" id="KW-1185">Reference proteome</keyword>
<evidence type="ECO:0000256" key="2">
    <source>
        <dbReference type="ARBA" id="ARBA00022692"/>
    </source>
</evidence>
<evidence type="ECO:0000313" key="9">
    <source>
        <dbReference type="EMBL" id="KAJ8021792.1"/>
    </source>
</evidence>
<evidence type="ECO:0000259" key="7">
    <source>
        <dbReference type="PROSITE" id="PS50184"/>
    </source>
</evidence>
<dbReference type="SMART" id="SM00303">
    <property type="entry name" value="GPS"/>
    <property type="match status" value="1"/>
</dbReference>
<dbReference type="Pfam" id="PF00002">
    <property type="entry name" value="7tm_2"/>
    <property type="match status" value="1"/>
</dbReference>
<feature type="domain" description="G-protein coupled receptors family 2 profile 2" evidence="8">
    <location>
        <begin position="667"/>
        <end position="789"/>
    </location>
</feature>
<keyword evidence="4 5" id="KW-0472">Membrane</keyword>
<dbReference type="InterPro" id="IPR017981">
    <property type="entry name" value="GPCR_2-like_7TM"/>
</dbReference>
<feature type="transmembrane region" description="Helical" evidence="5">
    <location>
        <begin position="703"/>
        <end position="721"/>
    </location>
</feature>
<dbReference type="Gene3D" id="6.20.200.20">
    <property type="match status" value="1"/>
</dbReference>
<dbReference type="PROSITE" id="PS01208">
    <property type="entry name" value="VWFC_1"/>
    <property type="match status" value="1"/>
</dbReference>
<evidence type="ECO:0000313" key="10">
    <source>
        <dbReference type="Proteomes" id="UP001152320"/>
    </source>
</evidence>
<dbReference type="InterPro" id="IPR000832">
    <property type="entry name" value="GPCR_2_secretin-like"/>
</dbReference>
<dbReference type="AlphaFoldDB" id="A0A9Q0YKC1"/>
<dbReference type="PANTHER" id="PTHR47767">
    <property type="entry name" value="ADHESION G PROTEIN-COUPLED RECEPTOR G7"/>
    <property type="match status" value="1"/>
</dbReference>
<dbReference type="InterPro" id="IPR001007">
    <property type="entry name" value="VWF_dom"/>
</dbReference>
<name>A0A9Q0YKC1_HOLLE</name>